<comment type="caution">
    <text evidence="1">The sequence shown here is derived from an EMBL/GenBank/DDBJ whole genome shotgun (WGS) entry which is preliminary data.</text>
</comment>
<dbReference type="AlphaFoldDB" id="A0A1F8G6C2"/>
<protein>
    <recommendedName>
        <fullName evidence="3">Phage-Barnase-EndoU-ColicinE5/D-RelE like nuclease 3 domain-containing protein</fullName>
    </recommendedName>
</protein>
<dbReference type="EMBL" id="MGKD01000009">
    <property type="protein sequence ID" value="OGN20069.1"/>
    <property type="molecule type" value="Genomic_DNA"/>
</dbReference>
<evidence type="ECO:0000313" key="2">
    <source>
        <dbReference type="Proteomes" id="UP000177478"/>
    </source>
</evidence>
<organism evidence="1 2">
    <name type="scientific">Candidatus Yanofskybacteria bacterium RIFCSPHIGHO2_12_FULL_45_19b</name>
    <dbReference type="NCBI Taxonomy" id="1802689"/>
    <lineage>
        <taxon>Bacteria</taxon>
        <taxon>Candidatus Yanofskyibacteriota</taxon>
    </lineage>
</organism>
<dbReference type="Proteomes" id="UP000177478">
    <property type="component" value="Unassembled WGS sequence"/>
</dbReference>
<accession>A0A1F8G6C2</accession>
<name>A0A1F8G6C2_9BACT</name>
<proteinExistence type="predicted"/>
<gene>
    <name evidence="1" type="ORF">A3F25_01895</name>
</gene>
<sequence length="155" mass="18686">MTNEEFDKFKLEFEARYKLIGEIRCPYFQEPVIFNAKGLEHLKFMRKHHARTIEEQTVRIKLFPLAQEIINTTRTIQGISHTHHFEVERTNQRSETKLLPVSYYEFVAILNEKRVRVVVKQISNGPKFFWSVIPFWKIDKNNNRWKMNYGNPELD</sequence>
<evidence type="ECO:0008006" key="3">
    <source>
        <dbReference type="Google" id="ProtNLM"/>
    </source>
</evidence>
<dbReference type="STRING" id="1802689.A3F25_01895"/>
<reference evidence="1 2" key="1">
    <citation type="journal article" date="2016" name="Nat. Commun.">
        <title>Thousands of microbial genomes shed light on interconnected biogeochemical processes in an aquifer system.</title>
        <authorList>
            <person name="Anantharaman K."/>
            <person name="Brown C.T."/>
            <person name="Hug L.A."/>
            <person name="Sharon I."/>
            <person name="Castelle C.J."/>
            <person name="Probst A.J."/>
            <person name="Thomas B.C."/>
            <person name="Singh A."/>
            <person name="Wilkins M.J."/>
            <person name="Karaoz U."/>
            <person name="Brodie E.L."/>
            <person name="Williams K.H."/>
            <person name="Hubbard S.S."/>
            <person name="Banfield J.F."/>
        </authorList>
    </citation>
    <scope>NUCLEOTIDE SEQUENCE [LARGE SCALE GENOMIC DNA]</scope>
</reference>
<evidence type="ECO:0000313" key="1">
    <source>
        <dbReference type="EMBL" id="OGN20069.1"/>
    </source>
</evidence>